<evidence type="ECO:0000313" key="5">
    <source>
        <dbReference type="Proteomes" id="UP000663852"/>
    </source>
</evidence>
<dbReference type="EMBL" id="CAJNOR010000108">
    <property type="protein sequence ID" value="CAF0800125.1"/>
    <property type="molecule type" value="Genomic_DNA"/>
</dbReference>
<dbReference type="OrthoDB" id="10012373at2759"/>
<dbReference type="Proteomes" id="UP000663828">
    <property type="component" value="Unassembled WGS sequence"/>
</dbReference>
<dbReference type="AlphaFoldDB" id="A0A814YU01"/>
<protein>
    <submittedName>
        <fullName evidence="3">Uncharacterized protein</fullName>
    </submittedName>
</protein>
<evidence type="ECO:0000313" key="3">
    <source>
        <dbReference type="EMBL" id="CAF1233291.1"/>
    </source>
</evidence>
<feature type="compositionally biased region" description="Low complexity" evidence="1">
    <location>
        <begin position="1"/>
        <end position="16"/>
    </location>
</feature>
<feature type="region of interest" description="Disordered" evidence="1">
    <location>
        <begin position="1"/>
        <end position="20"/>
    </location>
</feature>
<dbReference type="Proteomes" id="UP000663852">
    <property type="component" value="Unassembled WGS sequence"/>
</dbReference>
<evidence type="ECO:0000313" key="4">
    <source>
        <dbReference type="Proteomes" id="UP000663828"/>
    </source>
</evidence>
<keyword evidence="4" id="KW-1185">Reference proteome</keyword>
<evidence type="ECO:0000313" key="2">
    <source>
        <dbReference type="EMBL" id="CAF0800125.1"/>
    </source>
</evidence>
<evidence type="ECO:0000256" key="1">
    <source>
        <dbReference type="SAM" id="MobiDB-lite"/>
    </source>
</evidence>
<proteinExistence type="predicted"/>
<organism evidence="3 5">
    <name type="scientific">Adineta ricciae</name>
    <name type="common">Rotifer</name>
    <dbReference type="NCBI Taxonomy" id="249248"/>
    <lineage>
        <taxon>Eukaryota</taxon>
        <taxon>Metazoa</taxon>
        <taxon>Spiralia</taxon>
        <taxon>Gnathifera</taxon>
        <taxon>Rotifera</taxon>
        <taxon>Eurotatoria</taxon>
        <taxon>Bdelloidea</taxon>
        <taxon>Adinetida</taxon>
        <taxon>Adinetidae</taxon>
        <taxon>Adineta</taxon>
    </lineage>
</organism>
<feature type="region of interest" description="Disordered" evidence="1">
    <location>
        <begin position="45"/>
        <end position="69"/>
    </location>
</feature>
<accession>A0A814YU01</accession>
<reference evidence="3" key="1">
    <citation type="submission" date="2021-02" db="EMBL/GenBank/DDBJ databases">
        <authorList>
            <person name="Nowell W R."/>
        </authorList>
    </citation>
    <scope>NUCLEOTIDE SEQUENCE</scope>
</reference>
<comment type="caution">
    <text evidence="3">The sequence shown here is derived from an EMBL/GenBank/DDBJ whole genome shotgun (WGS) entry which is preliminary data.</text>
</comment>
<sequence length="69" mass="7448">MSTSASNTTNPSNSTSEVDDINLFQAARRNGRRNALADLGEQLSQVNTTASSPEVDNLSPHFQSMSLKH</sequence>
<name>A0A814YU01_ADIRI</name>
<dbReference type="EMBL" id="CAJNOJ010000168">
    <property type="protein sequence ID" value="CAF1233291.1"/>
    <property type="molecule type" value="Genomic_DNA"/>
</dbReference>
<gene>
    <name evidence="3" type="ORF">EDS130_LOCUS27050</name>
    <name evidence="2" type="ORF">XAT740_LOCUS2933</name>
</gene>